<gene>
    <name evidence="5" type="ORF">M5J20_05245</name>
</gene>
<dbReference type="Proteomes" id="UP001204000">
    <property type="component" value="Unassembled WGS sequence"/>
</dbReference>
<dbReference type="InterPro" id="IPR038261">
    <property type="entry name" value="GPP34-like_sf"/>
</dbReference>
<dbReference type="EMBL" id="JAMFTQ010000004">
    <property type="protein sequence ID" value="MCP1387592.1"/>
    <property type="molecule type" value="Genomic_DNA"/>
</dbReference>
<sequence>MLISEQVFLLLTADGGGGEAWVSSYRRYALGAAALADLAVLGAIELSDERRPRVTPLPLVQPLPTKFLAHAHAMIQRRPKRRAQTWIGDTRFGRIDYAADSLVKRGVLEEKSRGFLFVQWQQYPVRDASAELQLRGRAHQIFRGQAHETVNEGVALLLVDAVTGTRNVLKQETRDLPRKEVKRALDEIYFSLTSPELNRTPPEVAVAIRRINDALVMVVRAAQSSSS</sequence>
<accession>A0ABT1G174</accession>
<evidence type="ECO:0000256" key="1">
    <source>
        <dbReference type="ARBA" id="ARBA00004255"/>
    </source>
</evidence>
<dbReference type="RefSeq" id="WP_253577210.1">
    <property type="nucleotide sequence ID" value="NZ_JAMFTQ010000004.1"/>
</dbReference>
<comment type="subcellular location">
    <subcellularLocation>
        <location evidence="1">Golgi apparatus membrane</location>
        <topology evidence="1">Peripheral membrane protein</topology>
        <orientation evidence="1">Cytoplasmic side</orientation>
    </subcellularLocation>
</comment>
<evidence type="ECO:0000313" key="6">
    <source>
        <dbReference type="Proteomes" id="UP001204000"/>
    </source>
</evidence>
<organism evidence="5 6">
    <name type="scientific">Corynebacterium stercoris</name>
    <dbReference type="NCBI Taxonomy" id="2943490"/>
    <lineage>
        <taxon>Bacteria</taxon>
        <taxon>Bacillati</taxon>
        <taxon>Actinomycetota</taxon>
        <taxon>Actinomycetes</taxon>
        <taxon>Mycobacteriales</taxon>
        <taxon>Corynebacteriaceae</taxon>
        <taxon>Corynebacterium</taxon>
    </lineage>
</organism>
<keyword evidence="2" id="KW-0333">Golgi apparatus</keyword>
<comment type="caution">
    <text evidence="5">The sequence shown here is derived from an EMBL/GenBank/DDBJ whole genome shotgun (WGS) entry which is preliminary data.</text>
</comment>
<reference evidence="5" key="1">
    <citation type="submission" date="2022-05" db="EMBL/GenBank/DDBJ databases">
        <title>Corynebacterium sp. TA-R-1 sp. nov., isolated from human feces.</title>
        <authorList>
            <person name="Shamsuzzaman M."/>
            <person name="Dahal R.H."/>
        </authorList>
    </citation>
    <scope>NUCLEOTIDE SEQUENCE</scope>
    <source>
        <strain evidence="5">TA-R-1</strain>
    </source>
</reference>
<evidence type="ECO:0000256" key="2">
    <source>
        <dbReference type="ARBA" id="ARBA00023034"/>
    </source>
</evidence>
<keyword evidence="3" id="KW-0446">Lipid-binding</keyword>
<keyword evidence="4" id="KW-0472">Membrane</keyword>
<proteinExistence type="predicted"/>
<dbReference type="InterPro" id="IPR008628">
    <property type="entry name" value="GPP34-like"/>
</dbReference>
<evidence type="ECO:0000256" key="4">
    <source>
        <dbReference type="ARBA" id="ARBA00023136"/>
    </source>
</evidence>
<dbReference type="Pfam" id="PF05719">
    <property type="entry name" value="GPP34"/>
    <property type="match status" value="1"/>
</dbReference>
<evidence type="ECO:0000313" key="5">
    <source>
        <dbReference type="EMBL" id="MCP1387592.1"/>
    </source>
</evidence>
<dbReference type="Gene3D" id="1.10.3630.10">
    <property type="entry name" value="yeast vps74-n-term truncation variant domain like"/>
    <property type="match status" value="1"/>
</dbReference>
<evidence type="ECO:0000256" key="3">
    <source>
        <dbReference type="ARBA" id="ARBA00023121"/>
    </source>
</evidence>
<name>A0ABT1G174_9CORY</name>
<keyword evidence="6" id="KW-1185">Reference proteome</keyword>
<protein>
    <submittedName>
        <fullName evidence="5">GPP34 family phosphoprotein</fullName>
    </submittedName>
</protein>